<evidence type="ECO:0000313" key="7">
    <source>
        <dbReference type="EMBL" id="MCM6762911.1"/>
    </source>
</evidence>
<evidence type="ECO:0000256" key="3">
    <source>
        <dbReference type="ARBA" id="ARBA00022989"/>
    </source>
</evidence>
<sequence length="161" mass="17048">MSSPHPDHRPQPGRTEQPEQQAQPVQSAPPTGAMPYALGFLALTGLPFLSMLVAGIVMAAVHSSSRARGGVAAENGRRAANWGLTVILVTVLTLVGHFVLLFALTADAPSTSFYPIGIPITLFGVLCVVHLVVIICGLVTANRGRVLRNPLAIPFLRRRAV</sequence>
<feature type="compositionally biased region" description="Basic and acidic residues" evidence="5">
    <location>
        <begin position="1"/>
        <end position="10"/>
    </location>
</feature>
<evidence type="ECO:0000256" key="2">
    <source>
        <dbReference type="ARBA" id="ARBA00022692"/>
    </source>
</evidence>
<feature type="transmembrane region" description="Helical" evidence="6">
    <location>
        <begin position="36"/>
        <end position="61"/>
    </location>
</feature>
<dbReference type="Pfam" id="PF09685">
    <property type="entry name" value="MamF_MmsF"/>
    <property type="match status" value="1"/>
</dbReference>
<keyword evidence="8" id="KW-1185">Reference proteome</keyword>
<gene>
    <name evidence="7" type="ORF">NB037_10835</name>
</gene>
<accession>A0A9X2ISP4</accession>
<keyword evidence="3 6" id="KW-1133">Transmembrane helix</keyword>
<dbReference type="Proteomes" id="UP001155240">
    <property type="component" value="Unassembled WGS sequence"/>
</dbReference>
<feature type="region of interest" description="Disordered" evidence="5">
    <location>
        <begin position="1"/>
        <end position="28"/>
    </location>
</feature>
<evidence type="ECO:0000256" key="4">
    <source>
        <dbReference type="ARBA" id="ARBA00023136"/>
    </source>
</evidence>
<organism evidence="7 8">
    <name type="scientific">Rathayibacter rubneri</name>
    <dbReference type="NCBI Taxonomy" id="2950106"/>
    <lineage>
        <taxon>Bacteria</taxon>
        <taxon>Bacillati</taxon>
        <taxon>Actinomycetota</taxon>
        <taxon>Actinomycetes</taxon>
        <taxon>Micrococcales</taxon>
        <taxon>Microbacteriaceae</taxon>
        <taxon>Rathayibacter</taxon>
    </lineage>
</organism>
<evidence type="ECO:0000256" key="1">
    <source>
        <dbReference type="ARBA" id="ARBA00004141"/>
    </source>
</evidence>
<feature type="compositionally biased region" description="Polar residues" evidence="5">
    <location>
        <begin position="18"/>
        <end position="28"/>
    </location>
</feature>
<dbReference type="RefSeq" id="WP_251945662.1">
    <property type="nucleotide sequence ID" value="NZ_JAMRYM010000042.1"/>
</dbReference>
<feature type="transmembrane region" description="Helical" evidence="6">
    <location>
        <begin position="82"/>
        <end position="104"/>
    </location>
</feature>
<reference evidence="7" key="1">
    <citation type="submission" date="2022-06" db="EMBL/GenBank/DDBJ databases">
        <title>Whole genome shotgun sequencing (WGS) of Rathayibacter sp. ZW T2_19, isolated from stored onions (Allium cepa).</title>
        <authorList>
            <person name="Stoll D.A."/>
            <person name="Huch M."/>
        </authorList>
    </citation>
    <scope>NUCLEOTIDE SEQUENCE</scope>
    <source>
        <strain evidence="7">ZW T2_19</strain>
    </source>
</reference>
<evidence type="ECO:0000313" key="8">
    <source>
        <dbReference type="Proteomes" id="UP001155240"/>
    </source>
</evidence>
<name>A0A9X2ISP4_9MICO</name>
<dbReference type="AlphaFoldDB" id="A0A9X2ISP4"/>
<feature type="transmembrane region" description="Helical" evidence="6">
    <location>
        <begin position="116"/>
        <end position="141"/>
    </location>
</feature>
<keyword evidence="4 6" id="KW-0472">Membrane</keyword>
<dbReference type="EMBL" id="JAMRYM010000042">
    <property type="protein sequence ID" value="MCM6762911.1"/>
    <property type="molecule type" value="Genomic_DNA"/>
</dbReference>
<proteinExistence type="predicted"/>
<keyword evidence="2 6" id="KW-0812">Transmembrane</keyword>
<dbReference type="InterPro" id="IPR019109">
    <property type="entry name" value="MamF_MmsF"/>
</dbReference>
<protein>
    <submittedName>
        <fullName evidence="7">DUF4870 domain-containing protein</fullName>
    </submittedName>
</protein>
<comment type="subcellular location">
    <subcellularLocation>
        <location evidence="1">Membrane</location>
        <topology evidence="1">Multi-pass membrane protein</topology>
    </subcellularLocation>
</comment>
<evidence type="ECO:0000256" key="6">
    <source>
        <dbReference type="SAM" id="Phobius"/>
    </source>
</evidence>
<comment type="caution">
    <text evidence="7">The sequence shown here is derived from an EMBL/GenBank/DDBJ whole genome shotgun (WGS) entry which is preliminary data.</text>
</comment>
<evidence type="ECO:0000256" key="5">
    <source>
        <dbReference type="SAM" id="MobiDB-lite"/>
    </source>
</evidence>